<dbReference type="InterPro" id="IPR029044">
    <property type="entry name" value="Nucleotide-diphossugar_trans"/>
</dbReference>
<dbReference type="OrthoDB" id="5465469at2"/>
<name>A0A1I6FQW3_9RHOB</name>
<dbReference type="EMBL" id="FOYP01000001">
    <property type="protein sequence ID" value="SFR32341.1"/>
    <property type="molecule type" value="Genomic_DNA"/>
</dbReference>
<evidence type="ECO:0008006" key="3">
    <source>
        <dbReference type="Google" id="ProtNLM"/>
    </source>
</evidence>
<sequence length="280" mass="30913">MSLIVSLSTIPPRFSDLQPALEGLLRQTAPVDEIRLYIPKAYRRFPDWDGQLPDVPKGINIIQPEEDIGPATKALFAARELAGTDADLIYCDDDRIYHPRWIEQMIAARGPRSDIAVTTSALGQAHRAGILAPSRHGPPPVRARFTDFTQAHMWALLKRKLRQLLTGHIVPKPNGLLRYAKPGFVHVAEGFGAVLVKPDFFDETMFDIPPVLWSVDDIWLSGHLERKGIGILCASGFAIPPTTGAHDQAALASNVFDGADRSEANAACVKYMQETYGIWL</sequence>
<protein>
    <recommendedName>
        <fullName evidence="3">Glycosyl transferase family 2</fullName>
    </recommendedName>
</protein>
<accession>A0A1I6FQW3</accession>
<dbReference type="CDD" id="cd00761">
    <property type="entry name" value="Glyco_tranf_GTA_type"/>
    <property type="match status" value="1"/>
</dbReference>
<organism evidence="1 2">
    <name type="scientific">Yoonia tamlensis</name>
    <dbReference type="NCBI Taxonomy" id="390270"/>
    <lineage>
        <taxon>Bacteria</taxon>
        <taxon>Pseudomonadati</taxon>
        <taxon>Pseudomonadota</taxon>
        <taxon>Alphaproteobacteria</taxon>
        <taxon>Rhodobacterales</taxon>
        <taxon>Paracoccaceae</taxon>
        <taxon>Yoonia</taxon>
    </lineage>
</organism>
<proteinExistence type="predicted"/>
<dbReference type="STRING" id="390270.SAMN04488005_0292"/>
<dbReference type="SUPFAM" id="SSF53448">
    <property type="entry name" value="Nucleotide-diphospho-sugar transferases"/>
    <property type="match status" value="1"/>
</dbReference>
<evidence type="ECO:0000313" key="2">
    <source>
        <dbReference type="Proteomes" id="UP000199478"/>
    </source>
</evidence>
<gene>
    <name evidence="1" type="ORF">SAMN04488005_0292</name>
</gene>
<keyword evidence="2" id="KW-1185">Reference proteome</keyword>
<reference evidence="2" key="1">
    <citation type="submission" date="2016-10" db="EMBL/GenBank/DDBJ databases">
        <authorList>
            <person name="Varghese N."/>
            <person name="Submissions S."/>
        </authorList>
    </citation>
    <scope>NUCLEOTIDE SEQUENCE [LARGE SCALE GENOMIC DNA]</scope>
    <source>
        <strain evidence="2">DSM 26879</strain>
    </source>
</reference>
<dbReference type="Proteomes" id="UP000199478">
    <property type="component" value="Unassembled WGS sequence"/>
</dbReference>
<dbReference type="RefSeq" id="WP_090195516.1">
    <property type="nucleotide sequence ID" value="NZ_FOYP01000001.1"/>
</dbReference>
<dbReference type="AlphaFoldDB" id="A0A1I6FQW3"/>
<evidence type="ECO:0000313" key="1">
    <source>
        <dbReference type="EMBL" id="SFR32341.1"/>
    </source>
</evidence>